<sequence length="219" mass="24403">MSLNIERARFNMVEQQVRPWDVLDARVLDVLAHQVRRDRYVSAEHAQLAYADLELPLAHGQSMMKPVVEGRVLQAVLAQAGESVLEIGTGSGFLAACLSRLAREVTSIELYDDLAASARERLQRDGFDNVSVEVAEAINGYEPRREFDVVVLTGAVYSLPERMKQWLKPGGRLFAVIGESPVQQAIVFTREGTSLRETSLFETDLAYLTNAAPPRRFSL</sequence>
<name>A0ABT1QYQ7_9GAMM</name>
<reference evidence="4" key="1">
    <citation type="submission" date="2022-07" db="EMBL/GenBank/DDBJ databases">
        <title>Tahibacter sp., a new gammaproteobacterium isolated from the silt sample collected at pig farm.</title>
        <authorList>
            <person name="Chen H."/>
        </authorList>
    </citation>
    <scope>NUCLEOTIDE SEQUENCE</scope>
    <source>
        <strain evidence="4">P2K</strain>
    </source>
</reference>
<proteinExistence type="inferred from homology"/>
<gene>
    <name evidence="4" type="ORF">NM961_22130</name>
</gene>
<dbReference type="Gene3D" id="3.40.50.150">
    <property type="entry name" value="Vaccinia Virus protein VP39"/>
    <property type="match status" value="1"/>
</dbReference>
<comment type="similarity">
    <text evidence="1">Belongs to the methyltransferase superfamily. L-isoaspartyl/D-aspartyl protein methyltransferase family.</text>
</comment>
<dbReference type="RefSeq" id="WP_255916610.1">
    <property type="nucleotide sequence ID" value="NZ_JANFQO010000030.1"/>
</dbReference>
<keyword evidence="5" id="KW-1185">Reference proteome</keyword>
<dbReference type="Proteomes" id="UP001165498">
    <property type="component" value="Unassembled WGS sequence"/>
</dbReference>
<evidence type="ECO:0000256" key="3">
    <source>
        <dbReference type="ARBA" id="ARBA00030757"/>
    </source>
</evidence>
<dbReference type="PANTHER" id="PTHR11579:SF18">
    <property type="entry name" value="PROTEIN-L-ISOASPARTATE O-METHYLTRANSFERASE"/>
    <property type="match status" value="1"/>
</dbReference>
<dbReference type="PANTHER" id="PTHR11579">
    <property type="entry name" value="PROTEIN-L-ISOASPARTATE O-METHYLTRANSFERASE"/>
    <property type="match status" value="1"/>
</dbReference>
<dbReference type="Pfam" id="PF01135">
    <property type="entry name" value="PCMT"/>
    <property type="match status" value="1"/>
</dbReference>
<dbReference type="InterPro" id="IPR000682">
    <property type="entry name" value="PCMT"/>
</dbReference>
<comment type="caution">
    <text evidence="4">The sequence shown here is derived from an EMBL/GenBank/DDBJ whole genome shotgun (WGS) entry which is preliminary data.</text>
</comment>
<protein>
    <recommendedName>
        <fullName evidence="2">Protein-L-isoaspartate O-methyltransferase</fullName>
    </recommendedName>
    <alternativeName>
        <fullName evidence="3">Protein L-isoaspartyl methyltransferase</fullName>
    </alternativeName>
</protein>
<organism evidence="4 5">
    <name type="scientific">Tahibacter harae</name>
    <dbReference type="NCBI Taxonomy" id="2963937"/>
    <lineage>
        <taxon>Bacteria</taxon>
        <taxon>Pseudomonadati</taxon>
        <taxon>Pseudomonadota</taxon>
        <taxon>Gammaproteobacteria</taxon>
        <taxon>Lysobacterales</taxon>
        <taxon>Rhodanobacteraceae</taxon>
        <taxon>Tahibacter</taxon>
    </lineage>
</organism>
<evidence type="ECO:0000256" key="2">
    <source>
        <dbReference type="ARBA" id="ARBA00013346"/>
    </source>
</evidence>
<dbReference type="CDD" id="cd02440">
    <property type="entry name" value="AdoMet_MTases"/>
    <property type="match status" value="1"/>
</dbReference>
<dbReference type="InterPro" id="IPR029063">
    <property type="entry name" value="SAM-dependent_MTases_sf"/>
</dbReference>
<accession>A0ABT1QYQ7</accession>
<evidence type="ECO:0000256" key="1">
    <source>
        <dbReference type="ARBA" id="ARBA00005369"/>
    </source>
</evidence>
<dbReference type="EMBL" id="JANFQO010000030">
    <property type="protein sequence ID" value="MCQ4167423.1"/>
    <property type="molecule type" value="Genomic_DNA"/>
</dbReference>
<dbReference type="SUPFAM" id="SSF53335">
    <property type="entry name" value="S-adenosyl-L-methionine-dependent methyltransferases"/>
    <property type="match status" value="1"/>
</dbReference>
<evidence type="ECO:0000313" key="5">
    <source>
        <dbReference type="Proteomes" id="UP001165498"/>
    </source>
</evidence>
<evidence type="ECO:0000313" key="4">
    <source>
        <dbReference type="EMBL" id="MCQ4167423.1"/>
    </source>
</evidence>